<evidence type="ECO:0000256" key="1">
    <source>
        <dbReference type="ARBA" id="ARBA00023015"/>
    </source>
</evidence>
<dbReference type="STRING" id="226505.SAMN05444394_2115"/>
<dbReference type="InterPro" id="IPR036388">
    <property type="entry name" value="WH-like_DNA-bd_sf"/>
</dbReference>
<dbReference type="AlphaFoldDB" id="A0A1N6EGB1"/>
<dbReference type="InterPro" id="IPR001034">
    <property type="entry name" value="DeoR_HTH"/>
</dbReference>
<dbReference type="PROSITE" id="PS52050">
    <property type="entry name" value="WYL"/>
    <property type="match status" value="1"/>
</dbReference>
<dbReference type="GO" id="GO:0003700">
    <property type="term" value="F:DNA-binding transcription factor activity"/>
    <property type="evidence" value="ECO:0007669"/>
    <property type="project" value="InterPro"/>
</dbReference>
<feature type="domain" description="HTH deoR-type" evidence="3">
    <location>
        <begin position="3"/>
        <end position="58"/>
    </location>
</feature>
<dbReference type="PIRSF" id="PIRSF016838">
    <property type="entry name" value="PafC"/>
    <property type="match status" value="1"/>
</dbReference>
<gene>
    <name evidence="4" type="ORF">SAMN05444394_2115</name>
</gene>
<proteinExistence type="predicted"/>
<dbReference type="PROSITE" id="PS51000">
    <property type="entry name" value="HTH_DEOR_2"/>
    <property type="match status" value="1"/>
</dbReference>
<dbReference type="OrthoDB" id="9815009at2"/>
<name>A0A1N6EGB1_9BACT</name>
<reference evidence="5" key="1">
    <citation type="submission" date="2016-11" db="EMBL/GenBank/DDBJ databases">
        <authorList>
            <person name="Varghese N."/>
            <person name="Submissions S."/>
        </authorList>
    </citation>
    <scope>NUCLEOTIDE SEQUENCE [LARGE SCALE GENOMIC DNA]</scope>
    <source>
        <strain evidence="5">DSM 15292</strain>
    </source>
</reference>
<accession>A0A1N6EGB1</accession>
<dbReference type="InterPro" id="IPR026881">
    <property type="entry name" value="WYL_dom"/>
</dbReference>
<dbReference type="RefSeq" id="WP_074224775.1">
    <property type="nucleotide sequence ID" value="NZ_FSRC01000001.1"/>
</dbReference>
<dbReference type="Pfam" id="PF08279">
    <property type="entry name" value="HTH_11"/>
    <property type="match status" value="1"/>
</dbReference>
<dbReference type="PANTHER" id="PTHR34580:SF3">
    <property type="entry name" value="PROTEIN PAFB"/>
    <property type="match status" value="1"/>
</dbReference>
<dbReference type="Gene3D" id="1.10.10.10">
    <property type="entry name" value="Winged helix-like DNA-binding domain superfamily/Winged helix DNA-binding domain"/>
    <property type="match status" value="1"/>
</dbReference>
<dbReference type="EMBL" id="FSRC01000001">
    <property type="protein sequence ID" value="SIN81991.1"/>
    <property type="molecule type" value="Genomic_DNA"/>
</dbReference>
<keyword evidence="1" id="KW-0805">Transcription regulation</keyword>
<dbReference type="GO" id="GO:0003677">
    <property type="term" value="F:DNA binding"/>
    <property type="evidence" value="ECO:0007669"/>
    <property type="project" value="UniProtKB-KW"/>
</dbReference>
<dbReference type="InterPro" id="IPR036390">
    <property type="entry name" value="WH_DNA-bd_sf"/>
</dbReference>
<dbReference type="InterPro" id="IPR028349">
    <property type="entry name" value="PafC-like"/>
</dbReference>
<evidence type="ECO:0000313" key="4">
    <source>
        <dbReference type="EMBL" id="SIN81991.1"/>
    </source>
</evidence>
<dbReference type="InterPro" id="IPR051534">
    <property type="entry name" value="CBASS_pafABC_assoc_protein"/>
</dbReference>
<dbReference type="Proteomes" id="UP000185221">
    <property type="component" value="Unassembled WGS sequence"/>
</dbReference>
<evidence type="ECO:0000313" key="5">
    <source>
        <dbReference type="Proteomes" id="UP000185221"/>
    </source>
</evidence>
<keyword evidence="2" id="KW-0804">Transcription</keyword>
<keyword evidence="5" id="KW-1185">Reference proteome</keyword>
<dbReference type="InterPro" id="IPR013196">
    <property type="entry name" value="HTH_11"/>
</dbReference>
<evidence type="ECO:0000259" key="3">
    <source>
        <dbReference type="PROSITE" id="PS51000"/>
    </source>
</evidence>
<organism evidence="4 5">
    <name type="scientific">Algoriphagus halophilus</name>
    <dbReference type="NCBI Taxonomy" id="226505"/>
    <lineage>
        <taxon>Bacteria</taxon>
        <taxon>Pseudomonadati</taxon>
        <taxon>Bacteroidota</taxon>
        <taxon>Cytophagia</taxon>
        <taxon>Cytophagales</taxon>
        <taxon>Cyclobacteriaceae</taxon>
        <taxon>Algoriphagus</taxon>
    </lineage>
</organism>
<sequence length="317" mass="37151">MNRIDRLTAILTHLQSKRTIRAVELAERFGVSLRTIYRDVRALEETGVPIIGEAGQGYSLVEGYRLPPVMFTKQEALAFVVAEKLLEKSMDEENSRFYKEALYKIKAILKSEEKDLVGRVDAQIQVIGSNSVPTQKQKSKNFQKVLEGISERKVLFGKYTTFVPQQSSERKLEPIGIYHHYSHWYLIAYCRLRKDYRTFRVDRFDQLLVLEENFVLGKHPSIQEFLDQLSDEHQLHQIILMVKNEGLKYLQTQKYNLGFVSEKQIGDETEMVFMNSSLQYFLRCIVNMTDMIRIVEPIELKENLKDLIEDIKRIQEF</sequence>
<dbReference type="SUPFAM" id="SSF46785">
    <property type="entry name" value="Winged helix' DNA-binding domain"/>
    <property type="match status" value="1"/>
</dbReference>
<keyword evidence="4" id="KW-0238">DNA-binding</keyword>
<dbReference type="PANTHER" id="PTHR34580">
    <property type="match status" value="1"/>
</dbReference>
<protein>
    <submittedName>
        <fullName evidence="4">Predicted DNA-binding transcriptional regulator YafY, contains an HTH and WYL domains</fullName>
    </submittedName>
</protein>
<dbReference type="Pfam" id="PF13280">
    <property type="entry name" value="WYL"/>
    <property type="match status" value="1"/>
</dbReference>
<evidence type="ECO:0000256" key="2">
    <source>
        <dbReference type="ARBA" id="ARBA00023163"/>
    </source>
</evidence>